<sequence length="515" mass="59122">MTDFKNLSISEDEFRLDSLFTTQQSASPIVMTPGLHEFWEGFGEFPQHYFVRMEEVVFWKVIKKLLFDKDRVVIVGSSGVGKSCFLMLIAFCLACTEKKKVLVIRCLKQRKYKNAVVFFDGQGSYARLRNLSSNDIVAIRGQARGAIVLVDGFTQAEVEDTKNEYEPFDFLATSCQFDAKPDDNSHIVVLPAWRDADLLQYAKLTNWVVETGLRKTEGMKESTWPKLVKEQYFYSGGSLREFCRERKMLEMRVVRDCRSVDATQSFDLVYNYGGGQVRSQVDPLRRHYITDCHKEEHYVDSRWWKLSVDSVYALSELGRIADMDKLLEIYKYAKSVGASLHGVAYRLLFHNAVSGAYAKRKLIVLKMQEGSRYEKIEIHVPKVVRRGEDEASCYACLSTLGKDTYWYPNNPFFPFVDAVTTCNAFYSGGEVFASIVAYIQVTNRSEKKFKGERLHRLNEEMDKNKSLKDMKRVFVVVCPDSDVCERFNLLNAPDPNTFLTMVSCFNPEPLGSEVN</sequence>
<evidence type="ECO:0008006" key="3">
    <source>
        <dbReference type="Google" id="ProtNLM"/>
    </source>
</evidence>
<keyword evidence="2" id="KW-1185">Reference proteome</keyword>
<gene>
    <name evidence="1" type="ORF">PHYBOEH_003982</name>
</gene>
<accession>A0A8T1WPB3</accession>
<reference evidence="1" key="1">
    <citation type="submission" date="2021-02" db="EMBL/GenBank/DDBJ databases">
        <authorList>
            <person name="Palmer J.M."/>
        </authorList>
    </citation>
    <scope>NUCLEOTIDE SEQUENCE</scope>
    <source>
        <strain evidence="1">SCRP23</strain>
    </source>
</reference>
<organism evidence="1 2">
    <name type="scientific">Phytophthora boehmeriae</name>
    <dbReference type="NCBI Taxonomy" id="109152"/>
    <lineage>
        <taxon>Eukaryota</taxon>
        <taxon>Sar</taxon>
        <taxon>Stramenopiles</taxon>
        <taxon>Oomycota</taxon>
        <taxon>Peronosporomycetes</taxon>
        <taxon>Peronosporales</taxon>
        <taxon>Peronosporaceae</taxon>
        <taxon>Phytophthora</taxon>
    </lineage>
</organism>
<dbReference type="CDD" id="cd00882">
    <property type="entry name" value="Ras_like_GTPase"/>
    <property type="match status" value="1"/>
</dbReference>
<dbReference type="EMBL" id="JAGDFL010000216">
    <property type="protein sequence ID" value="KAG7395275.1"/>
    <property type="molecule type" value="Genomic_DNA"/>
</dbReference>
<evidence type="ECO:0000313" key="2">
    <source>
        <dbReference type="Proteomes" id="UP000693981"/>
    </source>
</evidence>
<protein>
    <recommendedName>
        <fullName evidence="3">Crinkler (CRN) family protein</fullName>
    </recommendedName>
</protein>
<dbReference type="AlphaFoldDB" id="A0A8T1WPB3"/>
<comment type="caution">
    <text evidence="1">The sequence shown here is derived from an EMBL/GenBank/DDBJ whole genome shotgun (WGS) entry which is preliminary data.</text>
</comment>
<dbReference type="OrthoDB" id="101269at2759"/>
<name>A0A8T1WPB3_9STRA</name>
<evidence type="ECO:0000313" key="1">
    <source>
        <dbReference type="EMBL" id="KAG7395275.1"/>
    </source>
</evidence>
<dbReference type="Proteomes" id="UP000693981">
    <property type="component" value="Unassembled WGS sequence"/>
</dbReference>
<proteinExistence type="predicted"/>